<accession>A0A2J8AID0</accession>
<dbReference type="Pfam" id="PF00962">
    <property type="entry name" value="A_deaminase"/>
    <property type="match status" value="2"/>
</dbReference>
<keyword evidence="10" id="KW-1185">Reference proteome</keyword>
<dbReference type="SUPFAM" id="SSF51556">
    <property type="entry name" value="Metallo-dependent hydrolases"/>
    <property type="match status" value="1"/>
</dbReference>
<evidence type="ECO:0000256" key="3">
    <source>
        <dbReference type="ARBA" id="ARBA00022723"/>
    </source>
</evidence>
<dbReference type="GO" id="GO:0006154">
    <property type="term" value="P:adenosine catabolic process"/>
    <property type="evidence" value="ECO:0007669"/>
    <property type="project" value="TreeGrafter"/>
</dbReference>
<dbReference type="GO" id="GO:0004000">
    <property type="term" value="F:adenosine deaminase activity"/>
    <property type="evidence" value="ECO:0007669"/>
    <property type="project" value="TreeGrafter"/>
</dbReference>
<comment type="cofactor">
    <cofactor evidence="1">
        <name>Zn(2+)</name>
        <dbReference type="ChEBI" id="CHEBI:29105"/>
    </cofactor>
</comment>
<feature type="domain" description="Adenosine deaminase" evidence="8">
    <location>
        <begin position="251"/>
        <end position="452"/>
    </location>
</feature>
<feature type="non-terminal residue" evidence="9">
    <location>
        <position position="1"/>
    </location>
</feature>
<dbReference type="PANTHER" id="PTHR11409">
    <property type="entry name" value="ADENOSINE DEAMINASE"/>
    <property type="match status" value="1"/>
</dbReference>
<comment type="catalytic activity">
    <reaction evidence="7">
        <text>N(6)-methyl-AMP + H2O + H(+) = IMP + methylamine</text>
        <dbReference type="Rhea" id="RHEA:16001"/>
        <dbReference type="ChEBI" id="CHEBI:15377"/>
        <dbReference type="ChEBI" id="CHEBI:15378"/>
        <dbReference type="ChEBI" id="CHEBI:58053"/>
        <dbReference type="ChEBI" id="CHEBI:59338"/>
        <dbReference type="ChEBI" id="CHEBI:144842"/>
    </reaction>
    <physiologicalReaction direction="left-to-right" evidence="7">
        <dbReference type="Rhea" id="RHEA:16002"/>
    </physiologicalReaction>
</comment>
<dbReference type="EMBL" id="PGGS01000011">
    <property type="protein sequence ID" value="PNH12271.1"/>
    <property type="molecule type" value="Genomic_DNA"/>
</dbReference>
<dbReference type="OrthoDB" id="272271at2759"/>
<dbReference type="AlphaFoldDB" id="A0A2J8AID0"/>
<evidence type="ECO:0000256" key="5">
    <source>
        <dbReference type="ARBA" id="ARBA00022833"/>
    </source>
</evidence>
<keyword evidence="4" id="KW-0378">Hydrolase</keyword>
<gene>
    <name evidence="9" type="ORF">TSOC_000766</name>
</gene>
<evidence type="ECO:0000256" key="7">
    <source>
        <dbReference type="ARBA" id="ARBA00048787"/>
    </source>
</evidence>
<dbReference type="InterPro" id="IPR032466">
    <property type="entry name" value="Metal_Hydrolase"/>
</dbReference>
<sequence>GALLIRVSRHGGMEPQLYSPQILRVCQRLPKVELHAHLNGSVRPETIRDILEERSRAGEAVPVTQEQLSQIVVCGTPDDLGPALPLVPQPPPEAAAGRSLADCFLLFDVIHAITTTHAAIRRIAAEVVHDFAGDAVVYLELRTTPKARPEYGMTKASYTEAVLQGIEQALLDLGPPGAPASGDAAPSGRALAQPITDASQPCKAAVAPPQLDGASPSIEAAESEARTARLSGAGGCTGGAGGLQGRDTLGAGAGMLVKLLLSIDRREGVEAAMETVQLAVSLRGRGVVGVDLSGDPSVGSWAAWEGALTAAREAGLRITLHAGEVYSPQETAAMLAFRPDRLGHCCCLDAALGRQLRASGIPLELCLTSNVLTQSVPSYPEHHFAELYGAGHPVVLCTDDSGVFGTTLSREYAIAAMAFNLQVVELQQLARKSVAYTFANEEEKQRLVAVIDQGML</sequence>
<reference evidence="9 10" key="1">
    <citation type="journal article" date="2017" name="Mol. Biol. Evol.">
        <title>The 4-celled Tetrabaena socialis nuclear genome reveals the essential components for genetic control of cell number at the origin of multicellularity in the volvocine lineage.</title>
        <authorList>
            <person name="Featherston J."/>
            <person name="Arakaki Y."/>
            <person name="Hanschen E.R."/>
            <person name="Ferris P.J."/>
            <person name="Michod R.E."/>
            <person name="Olson B.J.S.C."/>
            <person name="Nozaki H."/>
            <person name="Durand P.M."/>
        </authorList>
    </citation>
    <scope>NUCLEOTIDE SEQUENCE [LARGE SCALE GENOMIC DNA]</scope>
    <source>
        <strain evidence="9 10">NIES-571</strain>
    </source>
</reference>
<keyword evidence="3" id="KW-0479">Metal-binding</keyword>
<proteinExistence type="inferred from homology"/>
<name>A0A2J8AID0_9CHLO</name>
<dbReference type="GO" id="GO:0009117">
    <property type="term" value="P:nucleotide metabolic process"/>
    <property type="evidence" value="ECO:0007669"/>
    <property type="project" value="UniProtKB-KW"/>
</dbReference>
<dbReference type="CDD" id="cd00443">
    <property type="entry name" value="ADA_AMPD"/>
    <property type="match status" value="1"/>
</dbReference>
<dbReference type="InterPro" id="IPR006330">
    <property type="entry name" value="Ado/ade_deaminase"/>
</dbReference>
<feature type="domain" description="Adenosine deaminase" evidence="8">
    <location>
        <begin position="97"/>
        <end position="173"/>
    </location>
</feature>
<dbReference type="InterPro" id="IPR001365">
    <property type="entry name" value="A_deaminase_dom"/>
</dbReference>
<keyword evidence="5" id="KW-0862">Zinc</keyword>
<evidence type="ECO:0000256" key="4">
    <source>
        <dbReference type="ARBA" id="ARBA00022801"/>
    </source>
</evidence>
<dbReference type="Proteomes" id="UP000236333">
    <property type="component" value="Unassembled WGS sequence"/>
</dbReference>
<dbReference type="Gene3D" id="3.20.20.140">
    <property type="entry name" value="Metal-dependent hydrolases"/>
    <property type="match status" value="1"/>
</dbReference>
<evidence type="ECO:0000313" key="10">
    <source>
        <dbReference type="Proteomes" id="UP000236333"/>
    </source>
</evidence>
<evidence type="ECO:0000256" key="6">
    <source>
        <dbReference type="ARBA" id="ARBA00023080"/>
    </source>
</evidence>
<evidence type="ECO:0000313" key="9">
    <source>
        <dbReference type="EMBL" id="PNH12271.1"/>
    </source>
</evidence>
<dbReference type="GO" id="GO:0046872">
    <property type="term" value="F:metal ion binding"/>
    <property type="evidence" value="ECO:0007669"/>
    <property type="project" value="UniProtKB-KW"/>
</dbReference>
<evidence type="ECO:0000256" key="1">
    <source>
        <dbReference type="ARBA" id="ARBA00001947"/>
    </source>
</evidence>
<comment type="caution">
    <text evidence="9">The sequence shown here is derived from an EMBL/GenBank/DDBJ whole genome shotgun (WGS) entry which is preliminary data.</text>
</comment>
<dbReference type="PANTHER" id="PTHR11409:SF42">
    <property type="entry name" value="ADENOSINE DEAMINASE-LIKE PROTEIN"/>
    <property type="match status" value="1"/>
</dbReference>
<keyword evidence="6" id="KW-0546">Nucleotide metabolism</keyword>
<evidence type="ECO:0000256" key="2">
    <source>
        <dbReference type="ARBA" id="ARBA00006676"/>
    </source>
</evidence>
<evidence type="ECO:0000259" key="8">
    <source>
        <dbReference type="Pfam" id="PF00962"/>
    </source>
</evidence>
<protein>
    <submittedName>
        <fullName evidence="9">Adenosine deaminase-like protein</fullName>
    </submittedName>
</protein>
<comment type="similarity">
    <text evidence="2">Belongs to the metallo-dependent hydrolases superfamily. Adenosine and AMP deaminases family.</text>
</comment>
<organism evidence="9 10">
    <name type="scientific">Tetrabaena socialis</name>
    <dbReference type="NCBI Taxonomy" id="47790"/>
    <lineage>
        <taxon>Eukaryota</taxon>
        <taxon>Viridiplantae</taxon>
        <taxon>Chlorophyta</taxon>
        <taxon>core chlorophytes</taxon>
        <taxon>Chlorophyceae</taxon>
        <taxon>CS clade</taxon>
        <taxon>Chlamydomonadales</taxon>
        <taxon>Tetrabaenaceae</taxon>
        <taxon>Tetrabaena</taxon>
    </lineage>
</organism>
<dbReference type="GO" id="GO:0046103">
    <property type="term" value="P:inosine biosynthetic process"/>
    <property type="evidence" value="ECO:0007669"/>
    <property type="project" value="TreeGrafter"/>
</dbReference>